<dbReference type="SUPFAM" id="SSF52833">
    <property type="entry name" value="Thioredoxin-like"/>
    <property type="match status" value="1"/>
</dbReference>
<reference evidence="2 3" key="1">
    <citation type="submission" date="2024-09" db="EMBL/GenBank/DDBJ databases">
        <authorList>
            <person name="Sun Q."/>
            <person name="Mori K."/>
        </authorList>
    </citation>
    <scope>NUCLEOTIDE SEQUENCE [LARGE SCALE GENOMIC DNA]</scope>
    <source>
        <strain evidence="2 3">JCM 14321</strain>
    </source>
</reference>
<dbReference type="InterPro" id="IPR036249">
    <property type="entry name" value="Thioredoxin-like_sf"/>
</dbReference>
<comment type="caution">
    <text evidence="2">The sequence shown here is derived from an EMBL/GenBank/DDBJ whole genome shotgun (WGS) entry which is preliminary data.</text>
</comment>
<dbReference type="InterPro" id="IPR004879">
    <property type="entry name" value="Ssp411-like_TRX"/>
</dbReference>
<gene>
    <name evidence="2" type="ORF">ACFFQV_15905</name>
</gene>
<dbReference type="PANTHER" id="PTHR42899">
    <property type="entry name" value="SPERMATOGENESIS-ASSOCIATED PROTEIN 20"/>
    <property type="match status" value="1"/>
</dbReference>
<dbReference type="Proteomes" id="UP001589667">
    <property type="component" value="Unassembled WGS sequence"/>
</dbReference>
<dbReference type="CDD" id="cd02955">
    <property type="entry name" value="SSP411"/>
    <property type="match status" value="1"/>
</dbReference>
<dbReference type="PIRSF" id="PIRSF006402">
    <property type="entry name" value="UCP006402_thioredoxin"/>
    <property type="match status" value="1"/>
</dbReference>
<evidence type="ECO:0000313" key="3">
    <source>
        <dbReference type="Proteomes" id="UP001589667"/>
    </source>
</evidence>
<protein>
    <submittedName>
        <fullName evidence="2">Thioredoxin domain-containing protein</fullName>
    </submittedName>
</protein>
<dbReference type="SUPFAM" id="SSF48208">
    <property type="entry name" value="Six-hairpin glycosidases"/>
    <property type="match status" value="1"/>
</dbReference>
<organism evidence="2 3">
    <name type="scientific">Agromyces lapidis</name>
    <dbReference type="NCBI Taxonomy" id="279574"/>
    <lineage>
        <taxon>Bacteria</taxon>
        <taxon>Bacillati</taxon>
        <taxon>Actinomycetota</taxon>
        <taxon>Actinomycetes</taxon>
        <taxon>Micrococcales</taxon>
        <taxon>Microbacteriaceae</taxon>
        <taxon>Agromyces</taxon>
    </lineage>
</organism>
<dbReference type="InterPro" id="IPR008928">
    <property type="entry name" value="6-hairpin_glycosidase_sf"/>
</dbReference>
<proteinExistence type="predicted"/>
<dbReference type="Gene3D" id="3.40.30.10">
    <property type="entry name" value="Glutaredoxin"/>
    <property type="match status" value="1"/>
</dbReference>
<dbReference type="InterPro" id="IPR024705">
    <property type="entry name" value="Ssp411"/>
</dbReference>
<dbReference type="Pfam" id="PF03190">
    <property type="entry name" value="Thioredox_DsbH"/>
    <property type="match status" value="1"/>
</dbReference>
<keyword evidence="3" id="KW-1185">Reference proteome</keyword>
<evidence type="ECO:0000259" key="1">
    <source>
        <dbReference type="Pfam" id="PF03190"/>
    </source>
</evidence>
<sequence length="630" mass="65461">MGVRLADAVSPYLRAHAGNPVDWFPWGDAAFAEARRRDVPVLISIGYATCHWCHVMARESFSDASTAHELNAHFVAIKVDREEHPDVDASYLAAASAFTRELGWPLTVFATPDGRAFYAGTYFPPLPQRGIPSFRQVLAAVGEAWRDRRGQLEEMAAAVSTALAAASVAQTAGPLPGDDELRSAFAGLAAGEDHVHGGFGGAPKFPIAPVLGFLAQLPGEGRALARRTLLTMAASPLRDAVDGGFFRYSTQSDWSEPHYERMLTDNALLLDVAVDLVRGASAGDEVVAVGRGIAGFLVETMQLPGGGFASAQDSESMVDGVRTEGGYATADAERRRTLEPPPLDEKVITGWNGLAIGALARASAAFDTPDALVAARRSAGFVLAEHLAPGGIVRRASREGIVSSAHAALEDVGMLAEGLLDLALVTGAAEDAIVGRTLIDAALDAAPVRPGAAPSVFAVPGGADPVLAARGLALPTDPAEGAAPSGITACATAAWKLWLLGAGDRYRVAAEQAMRQLAGAAIERPIAFGAALGLMARFAAPVVQLVVVVPERDASGRPRGGDELVGAARAAEASLTVIVTEAEATAFADAGFELFAGRRLHDGRASAYRCREFVCELPVASASALDALGQ</sequence>
<dbReference type="PANTHER" id="PTHR42899:SF1">
    <property type="entry name" value="SPERMATOGENESIS-ASSOCIATED PROTEIN 20"/>
    <property type="match status" value="1"/>
</dbReference>
<evidence type="ECO:0000313" key="2">
    <source>
        <dbReference type="EMBL" id="MFB9643779.1"/>
    </source>
</evidence>
<dbReference type="EMBL" id="JBHMBL010000003">
    <property type="protein sequence ID" value="MFB9643779.1"/>
    <property type="molecule type" value="Genomic_DNA"/>
</dbReference>
<accession>A0ABV5SXI0</accession>
<dbReference type="RefSeq" id="WP_157425528.1">
    <property type="nucleotide sequence ID" value="NZ_BAAANI010000003.1"/>
</dbReference>
<name>A0ABV5SXI0_9MICO</name>
<feature type="domain" description="Spermatogenesis-associated protein 20-like TRX" evidence="1">
    <location>
        <begin position="4"/>
        <end position="163"/>
    </location>
</feature>